<dbReference type="Proteomes" id="UP000274350">
    <property type="component" value="Chromosome"/>
</dbReference>
<sequence>MMQTPITRMRLRVDMLDDEAHRGYALAMQSLVEQGIAYARAHNLAAR</sequence>
<accession>A0A6M4A7I4</accession>
<gene>
    <name evidence="1" type="ORF">EJG51_013435</name>
</gene>
<dbReference type="EMBL" id="CP051152">
    <property type="protein sequence ID" value="QJQ06680.1"/>
    <property type="molecule type" value="Genomic_DNA"/>
</dbReference>
<dbReference type="KEGG" id="upi:EJG51_013435"/>
<dbReference type="AlphaFoldDB" id="A0A6M4A7I4"/>
<organism evidence="1 2">
    <name type="scientific">Undibacterium piscinae</name>
    <dbReference type="NCBI Taxonomy" id="2495591"/>
    <lineage>
        <taxon>Bacteria</taxon>
        <taxon>Pseudomonadati</taxon>
        <taxon>Pseudomonadota</taxon>
        <taxon>Betaproteobacteria</taxon>
        <taxon>Burkholderiales</taxon>
        <taxon>Oxalobacteraceae</taxon>
        <taxon>Undibacterium</taxon>
    </lineage>
</organism>
<proteinExistence type="predicted"/>
<evidence type="ECO:0000313" key="2">
    <source>
        <dbReference type="Proteomes" id="UP000274350"/>
    </source>
</evidence>
<evidence type="ECO:0000313" key="1">
    <source>
        <dbReference type="EMBL" id="QJQ06680.1"/>
    </source>
</evidence>
<name>A0A6M4A7I4_9BURK</name>
<reference evidence="1 2" key="1">
    <citation type="journal article" date="2019" name="Int. J. Syst. Evol. Microbiol.">
        <title>Undibacterium piscinae sp. nov., isolated from Korean shiner intestine.</title>
        <authorList>
            <person name="Lee S.Y."/>
            <person name="Kang W."/>
            <person name="Kim P.S."/>
            <person name="Kim H.S."/>
            <person name="Sung H."/>
            <person name="Shin N.R."/>
            <person name="Whon T.W."/>
            <person name="Yun J.H."/>
            <person name="Lee J.Y."/>
            <person name="Lee J.Y."/>
            <person name="Jung M.J."/>
            <person name="Jeong Y.S."/>
            <person name="Tak E.J."/>
            <person name="Han J.E."/>
            <person name="Hyun D.W."/>
            <person name="Kang M.S."/>
            <person name="Lee K.E."/>
            <person name="Lee B.H."/>
            <person name="Bae J.W."/>
        </authorList>
    </citation>
    <scope>NUCLEOTIDE SEQUENCE [LARGE SCALE GENOMIC DNA]</scope>
    <source>
        <strain evidence="1 2">S11R28</strain>
    </source>
</reference>
<protein>
    <submittedName>
        <fullName evidence="1">Uncharacterized protein</fullName>
    </submittedName>
</protein>
<keyword evidence="2" id="KW-1185">Reference proteome</keyword>